<reference evidence="1 2" key="1">
    <citation type="submission" date="2016-10" db="EMBL/GenBank/DDBJ databases">
        <authorList>
            <person name="de Groot N.N."/>
        </authorList>
    </citation>
    <scope>NUCLEOTIDE SEQUENCE [LARGE SCALE GENOMIC DNA]</scope>
    <source>
        <strain evidence="1 2">D31d</strain>
    </source>
</reference>
<dbReference type="Proteomes" id="UP000182257">
    <property type="component" value="Unassembled WGS sequence"/>
</dbReference>
<dbReference type="OrthoDB" id="133433at200643"/>
<evidence type="ECO:0000313" key="2">
    <source>
        <dbReference type="Proteomes" id="UP000182257"/>
    </source>
</evidence>
<accession>A0A1H4C5G6</accession>
<gene>
    <name evidence="1" type="ORF">SAMN05216462_1779</name>
</gene>
<organism evidence="1 2">
    <name type="scientific">Xylanibacter ruminicola</name>
    <name type="common">Prevotella ruminicola</name>
    <dbReference type="NCBI Taxonomy" id="839"/>
    <lineage>
        <taxon>Bacteria</taxon>
        <taxon>Pseudomonadati</taxon>
        <taxon>Bacteroidota</taxon>
        <taxon>Bacteroidia</taxon>
        <taxon>Bacteroidales</taxon>
        <taxon>Prevotellaceae</taxon>
        <taxon>Xylanibacter</taxon>
    </lineage>
</organism>
<protein>
    <submittedName>
        <fullName evidence="1">Uncharacterized protein</fullName>
    </submittedName>
</protein>
<evidence type="ECO:0000313" key="1">
    <source>
        <dbReference type="EMBL" id="SEA55609.1"/>
    </source>
</evidence>
<name>A0A1H4C5G6_XYLRU</name>
<dbReference type="RefSeq" id="WP_074761140.1">
    <property type="nucleotide sequence ID" value="NZ_FNRF01000003.1"/>
</dbReference>
<proteinExistence type="predicted"/>
<sequence>MITIEDILRQAEQEVKTKQGLFLRLCALNYLNALVKKKEYKDVLTYGMIKPKVMYLAMDIAKNNKQDLCEGICYKQNEDCLFVKCYGLQFSFHHVNVKALDEECSQLCDEDAQWEGVRLQPVAEQLYELANEVVEKGIGEVELKGRIMSILE</sequence>
<dbReference type="EMBL" id="FNRF01000003">
    <property type="protein sequence ID" value="SEA55609.1"/>
    <property type="molecule type" value="Genomic_DNA"/>
</dbReference>
<dbReference type="AlphaFoldDB" id="A0A1H4C5G6"/>